<evidence type="ECO:0000256" key="7">
    <source>
        <dbReference type="PIRSR" id="PIRSR615527-1"/>
    </source>
</evidence>
<evidence type="ECO:0000313" key="10">
    <source>
        <dbReference type="Proteomes" id="UP000008141"/>
    </source>
</evidence>
<dbReference type="GO" id="GO:0046900">
    <property type="term" value="P:tetrahydrofolylpolyglutamate metabolic process"/>
    <property type="evidence" value="ECO:0007669"/>
    <property type="project" value="TreeGrafter"/>
</dbReference>
<evidence type="ECO:0000256" key="8">
    <source>
        <dbReference type="PROSITE-ProRule" id="PRU00607"/>
    </source>
</evidence>
<dbReference type="GeneID" id="17354777"/>
<dbReference type="STRING" id="554065.E1ZFW6"/>
<dbReference type="InterPro" id="IPR011697">
    <property type="entry name" value="Peptidase_C26"/>
</dbReference>
<dbReference type="PROSITE" id="PS51273">
    <property type="entry name" value="GATASE_TYPE_1"/>
    <property type="match status" value="1"/>
</dbReference>
<comment type="subcellular location">
    <subcellularLocation>
        <location evidence="1">Secreted</location>
        <location evidence="1">Extracellular space</location>
    </subcellularLocation>
</comment>
<gene>
    <name evidence="9" type="ORF">CHLNCDRAFT_52559</name>
</gene>
<dbReference type="MEROPS" id="C26.001"/>
<dbReference type="OrthoDB" id="64220at2759"/>
<dbReference type="FunFam" id="3.40.50.880:FF:000054">
    <property type="entry name" value="Folate gamma-glutamyl hydrolase"/>
    <property type="match status" value="1"/>
</dbReference>
<keyword evidence="4" id="KW-0964">Secreted</keyword>
<dbReference type="KEGG" id="cvr:CHLNCDRAFT_52559"/>
<dbReference type="GO" id="GO:0005576">
    <property type="term" value="C:extracellular region"/>
    <property type="evidence" value="ECO:0007669"/>
    <property type="project" value="UniProtKB-SubCell"/>
</dbReference>
<comment type="catalytic activity">
    <reaction evidence="8">
        <text>(6S)-5,6,7,8-tetrahydrofolyl-(gamma-L-Glu)(n) + (n-1) H2O = (6S)-5,6,7,8-tetrahydrofolate + (n-1) L-glutamate</text>
        <dbReference type="Rhea" id="RHEA:56784"/>
        <dbReference type="Rhea" id="RHEA-COMP:14738"/>
        <dbReference type="ChEBI" id="CHEBI:15377"/>
        <dbReference type="ChEBI" id="CHEBI:29985"/>
        <dbReference type="ChEBI" id="CHEBI:57453"/>
        <dbReference type="ChEBI" id="CHEBI:141005"/>
        <dbReference type="EC" id="3.4.19.9"/>
    </reaction>
</comment>
<evidence type="ECO:0000256" key="5">
    <source>
        <dbReference type="ARBA" id="ARBA00022729"/>
    </source>
</evidence>
<dbReference type="Pfam" id="PF07722">
    <property type="entry name" value="Peptidase_C26"/>
    <property type="match status" value="1"/>
</dbReference>
<dbReference type="Proteomes" id="UP000008141">
    <property type="component" value="Unassembled WGS sequence"/>
</dbReference>
<dbReference type="PROSITE" id="PS51275">
    <property type="entry name" value="PEPTIDASE_C26_GGH"/>
    <property type="match status" value="1"/>
</dbReference>
<dbReference type="InterPro" id="IPR015527">
    <property type="entry name" value="Pept_C26_g-glut_hydrolase"/>
</dbReference>
<feature type="active site" description="Nucleophile" evidence="7 8">
    <location>
        <position position="131"/>
    </location>
</feature>
<proteinExistence type="inferred from homology"/>
<accession>E1ZFW6</accession>
<dbReference type="PANTHER" id="PTHR11315:SF0">
    <property type="entry name" value="FOLATE GAMMA-GLUTAMYL HYDROLASE"/>
    <property type="match status" value="1"/>
</dbReference>
<feature type="active site" evidence="8">
    <location>
        <position position="247"/>
    </location>
</feature>
<dbReference type="eggNOG" id="KOG1559">
    <property type="taxonomic scope" value="Eukaryota"/>
</dbReference>
<dbReference type="InterPro" id="IPR029062">
    <property type="entry name" value="Class_I_gatase-like"/>
</dbReference>
<organism evidence="10">
    <name type="scientific">Chlorella variabilis</name>
    <name type="common">Green alga</name>
    <dbReference type="NCBI Taxonomy" id="554065"/>
    <lineage>
        <taxon>Eukaryota</taxon>
        <taxon>Viridiplantae</taxon>
        <taxon>Chlorophyta</taxon>
        <taxon>core chlorophytes</taxon>
        <taxon>Trebouxiophyceae</taxon>
        <taxon>Chlorellales</taxon>
        <taxon>Chlorellaceae</taxon>
        <taxon>Chlorella clade</taxon>
        <taxon>Chlorella</taxon>
    </lineage>
</organism>
<evidence type="ECO:0000256" key="4">
    <source>
        <dbReference type="ARBA" id="ARBA00022525"/>
    </source>
</evidence>
<dbReference type="InParanoid" id="E1ZFW6"/>
<evidence type="ECO:0000313" key="9">
    <source>
        <dbReference type="EMBL" id="EFN55359.1"/>
    </source>
</evidence>
<dbReference type="AlphaFoldDB" id="E1ZFW6"/>
<sequence>MPGAAVAGRALPSEATLLAGGKPWEKKPATYNKPLIGILAQACHYCPGRSYVAAGFVKWIEAAGARAVPIRFYNSEQELHRIFKSVNGIIFPGGLTDLWQDSPYVIAARKLWQWAKDANDAGDVFPIHGTCLGFQLLHILEANVSFTQLLVDTDSVAHPYTLDFTDAVKESTMFGGLADDLIEKLGDSQYNISMENHMFGLPPAHYDKWPLLRQNFNMVSTSKDRNGVEYVSSAEHKHYPFFATQWHPEKPPFEFGMHEIPHTLDAILVSQHLANSFVDTARRSSHRPESPEQELELMIYNWKPYFTLKDSVMDPSYDGPDMCYFFDRPDDEAPENSLTGRSAAVKSFAGHLSAAGQPKGEPTLQLAMA</sequence>
<dbReference type="GO" id="GO:0034722">
    <property type="term" value="F:gamma-glutamyl-peptidase activity"/>
    <property type="evidence" value="ECO:0007669"/>
    <property type="project" value="UniProtKB-UniRule"/>
</dbReference>
<keyword evidence="5" id="KW-0732">Signal</keyword>
<keyword evidence="10" id="KW-1185">Reference proteome</keyword>
<dbReference type="RefSeq" id="XP_005847461.1">
    <property type="nucleotide sequence ID" value="XM_005847399.1"/>
</dbReference>
<keyword evidence="6 8" id="KW-0378">Hydrolase</keyword>
<name>E1ZFW6_CHLVA</name>
<evidence type="ECO:0000256" key="6">
    <source>
        <dbReference type="ARBA" id="ARBA00022801"/>
    </source>
</evidence>
<dbReference type="Gene3D" id="3.40.50.880">
    <property type="match status" value="1"/>
</dbReference>
<dbReference type="PANTHER" id="PTHR11315">
    <property type="entry name" value="PROTEASE FAMILY C26 GAMMA-GLUTAMYL HYDROLASE"/>
    <property type="match status" value="1"/>
</dbReference>
<evidence type="ECO:0000256" key="3">
    <source>
        <dbReference type="ARBA" id="ARBA00012886"/>
    </source>
</evidence>
<dbReference type="SUPFAM" id="SSF52317">
    <property type="entry name" value="Class I glutamine amidotransferase-like"/>
    <property type="match status" value="1"/>
</dbReference>
<feature type="active site" description="Proton donor" evidence="7">
    <location>
        <position position="247"/>
    </location>
</feature>
<evidence type="ECO:0000256" key="1">
    <source>
        <dbReference type="ARBA" id="ARBA00004239"/>
    </source>
</evidence>
<dbReference type="OMA" id="NRFQWDR"/>
<protein>
    <recommendedName>
        <fullName evidence="3 8">folate gamma-glutamyl hydrolase</fullName>
        <ecNumber evidence="3 8">3.4.19.9</ecNumber>
    </recommendedName>
</protein>
<reference evidence="9 10" key="1">
    <citation type="journal article" date="2010" name="Plant Cell">
        <title>The Chlorella variabilis NC64A genome reveals adaptation to photosymbiosis, coevolution with viruses, and cryptic sex.</title>
        <authorList>
            <person name="Blanc G."/>
            <person name="Duncan G."/>
            <person name="Agarkova I."/>
            <person name="Borodovsky M."/>
            <person name="Gurnon J."/>
            <person name="Kuo A."/>
            <person name="Lindquist E."/>
            <person name="Lucas S."/>
            <person name="Pangilinan J."/>
            <person name="Polle J."/>
            <person name="Salamov A."/>
            <person name="Terry A."/>
            <person name="Yamada T."/>
            <person name="Dunigan D.D."/>
            <person name="Grigoriev I.V."/>
            <person name="Claverie J.M."/>
            <person name="Van Etten J.L."/>
        </authorList>
    </citation>
    <scope>NUCLEOTIDE SEQUENCE [LARGE SCALE GENOMIC DNA]</scope>
    <source>
        <strain evidence="9 10">NC64A</strain>
    </source>
</reference>
<comment type="similarity">
    <text evidence="2">Belongs to the peptidase C26 family.</text>
</comment>
<evidence type="ECO:0000256" key="2">
    <source>
        <dbReference type="ARBA" id="ARBA00011083"/>
    </source>
</evidence>
<dbReference type="GO" id="GO:0005773">
    <property type="term" value="C:vacuole"/>
    <property type="evidence" value="ECO:0007669"/>
    <property type="project" value="TreeGrafter"/>
</dbReference>
<dbReference type="EC" id="3.4.19.9" evidence="3 8"/>
<dbReference type="EMBL" id="GL433845">
    <property type="protein sequence ID" value="EFN55359.1"/>
    <property type="molecule type" value="Genomic_DNA"/>
</dbReference>